<gene>
    <name evidence="1" type="ORF">GCM10011610_39490</name>
</gene>
<dbReference type="RefSeq" id="WP_229739962.1">
    <property type="nucleotide sequence ID" value="NZ_BMNE01000004.1"/>
</dbReference>
<protein>
    <submittedName>
        <fullName evidence="1">Uncharacterized protein</fullName>
    </submittedName>
</protein>
<proteinExistence type="predicted"/>
<name>A0ABQ2KJP8_9NOCA</name>
<sequence length="76" mass="8576">MPGLRTPDRPEHHFRYDPAKADTYVATTSSWLGDPAAEVYARNVVADLQRAACVRPRMAKALRRWAHSPNDSQGDR</sequence>
<comment type="caution">
    <text evidence="1">The sequence shown here is derived from an EMBL/GenBank/DDBJ whole genome shotgun (WGS) entry which is preliminary data.</text>
</comment>
<evidence type="ECO:0000313" key="2">
    <source>
        <dbReference type="Proteomes" id="UP000658127"/>
    </source>
</evidence>
<dbReference type="Proteomes" id="UP000658127">
    <property type="component" value="Unassembled WGS sequence"/>
</dbReference>
<accession>A0ABQ2KJP8</accession>
<dbReference type="EMBL" id="BMNE01000004">
    <property type="protein sequence ID" value="GGN85221.1"/>
    <property type="molecule type" value="Genomic_DNA"/>
</dbReference>
<evidence type="ECO:0000313" key="1">
    <source>
        <dbReference type="EMBL" id="GGN85221.1"/>
    </source>
</evidence>
<reference evidence="2" key="1">
    <citation type="journal article" date="2019" name="Int. J. Syst. Evol. Microbiol.">
        <title>The Global Catalogue of Microorganisms (GCM) 10K type strain sequencing project: providing services to taxonomists for standard genome sequencing and annotation.</title>
        <authorList>
            <consortium name="The Broad Institute Genomics Platform"/>
            <consortium name="The Broad Institute Genome Sequencing Center for Infectious Disease"/>
            <person name="Wu L."/>
            <person name="Ma J."/>
        </authorList>
    </citation>
    <scope>NUCLEOTIDE SEQUENCE [LARGE SCALE GENOMIC DNA]</scope>
    <source>
        <strain evidence="2">CGMCC 4.7329</strain>
    </source>
</reference>
<keyword evidence="2" id="KW-1185">Reference proteome</keyword>
<organism evidence="1 2">
    <name type="scientific">Nocardia rhizosphaerihabitans</name>
    <dbReference type="NCBI Taxonomy" id="1691570"/>
    <lineage>
        <taxon>Bacteria</taxon>
        <taxon>Bacillati</taxon>
        <taxon>Actinomycetota</taxon>
        <taxon>Actinomycetes</taxon>
        <taxon>Mycobacteriales</taxon>
        <taxon>Nocardiaceae</taxon>
        <taxon>Nocardia</taxon>
    </lineage>
</organism>